<dbReference type="PANTHER" id="PTHR48090:SF7">
    <property type="entry name" value="RFBJ PROTEIN"/>
    <property type="match status" value="1"/>
</dbReference>
<reference evidence="2" key="2">
    <citation type="submission" date="2021-04" db="EMBL/GenBank/DDBJ databases">
        <authorList>
            <person name="Gilroy R."/>
        </authorList>
    </citation>
    <scope>NUCLEOTIDE SEQUENCE</scope>
    <source>
        <strain evidence="2">ChiBcec8-13705</strain>
    </source>
</reference>
<dbReference type="SUPFAM" id="SSF53448">
    <property type="entry name" value="Nucleotide-diphospho-sugar transferases"/>
    <property type="match status" value="1"/>
</dbReference>
<dbReference type="InterPro" id="IPR029044">
    <property type="entry name" value="Nucleotide-diphossugar_trans"/>
</dbReference>
<sequence>MPRLLIVIPAYNEEENIERVVDGLIRNFPQYDYIVVNDGSKDKTAAVCRARGYRLIDLPVNLGLAGAFQTGLRYAAENDYDCAMQLDADGQHRPEYIEPMLEALEQGADIVIGSRFLTAKKPKTLRMLGSYIISWSIRLTTGRAICDPTSGMRMFNRAMVEEFAQHLNYGPEPDTISYLIKNGANVREVQVQMGERTAGHSYLTMWKSVQYMVKMSISILLIQWFRKRDTETPYPERSL</sequence>
<gene>
    <name evidence="2" type="ORF">H9945_09855</name>
</gene>
<organism evidence="2 3">
    <name type="scientific">Candidatus Gemmiger avicola</name>
    <dbReference type="NCBI Taxonomy" id="2838605"/>
    <lineage>
        <taxon>Bacteria</taxon>
        <taxon>Bacillati</taxon>
        <taxon>Bacillota</taxon>
        <taxon>Clostridia</taxon>
        <taxon>Eubacteriales</taxon>
        <taxon>Gemmiger</taxon>
    </lineage>
</organism>
<evidence type="ECO:0000313" key="3">
    <source>
        <dbReference type="Proteomes" id="UP000886803"/>
    </source>
</evidence>
<name>A0A9D2S4X3_9FIRM</name>
<comment type="caution">
    <text evidence="2">The sequence shown here is derived from an EMBL/GenBank/DDBJ whole genome shotgun (WGS) entry which is preliminary data.</text>
</comment>
<evidence type="ECO:0000259" key="1">
    <source>
        <dbReference type="Pfam" id="PF00535"/>
    </source>
</evidence>
<dbReference type="AlphaFoldDB" id="A0A9D2S4X3"/>
<evidence type="ECO:0000313" key="2">
    <source>
        <dbReference type="EMBL" id="HJB42785.1"/>
    </source>
</evidence>
<dbReference type="InterPro" id="IPR001173">
    <property type="entry name" value="Glyco_trans_2-like"/>
</dbReference>
<reference evidence="2" key="1">
    <citation type="journal article" date="2021" name="PeerJ">
        <title>Extensive microbial diversity within the chicken gut microbiome revealed by metagenomics and culture.</title>
        <authorList>
            <person name="Gilroy R."/>
            <person name="Ravi A."/>
            <person name="Getino M."/>
            <person name="Pursley I."/>
            <person name="Horton D.L."/>
            <person name="Alikhan N.F."/>
            <person name="Baker D."/>
            <person name="Gharbi K."/>
            <person name="Hall N."/>
            <person name="Watson M."/>
            <person name="Adriaenssens E.M."/>
            <person name="Foster-Nyarko E."/>
            <person name="Jarju S."/>
            <person name="Secka A."/>
            <person name="Antonio M."/>
            <person name="Oren A."/>
            <person name="Chaudhuri R.R."/>
            <person name="La Ragione R."/>
            <person name="Hildebrand F."/>
            <person name="Pallen M.J."/>
        </authorList>
    </citation>
    <scope>NUCLEOTIDE SEQUENCE</scope>
    <source>
        <strain evidence="2">ChiBcec8-13705</strain>
    </source>
</reference>
<dbReference type="Proteomes" id="UP000886803">
    <property type="component" value="Unassembled WGS sequence"/>
</dbReference>
<proteinExistence type="predicted"/>
<dbReference type="Gene3D" id="3.90.550.10">
    <property type="entry name" value="Spore Coat Polysaccharide Biosynthesis Protein SpsA, Chain A"/>
    <property type="match status" value="1"/>
</dbReference>
<dbReference type="Pfam" id="PF00535">
    <property type="entry name" value="Glycos_transf_2"/>
    <property type="match status" value="1"/>
</dbReference>
<dbReference type="EMBL" id="DWYG01000167">
    <property type="protein sequence ID" value="HJB42785.1"/>
    <property type="molecule type" value="Genomic_DNA"/>
</dbReference>
<dbReference type="InterPro" id="IPR050256">
    <property type="entry name" value="Glycosyltransferase_2"/>
</dbReference>
<feature type="domain" description="Glycosyltransferase 2-like" evidence="1">
    <location>
        <begin position="6"/>
        <end position="162"/>
    </location>
</feature>
<dbReference type="PANTHER" id="PTHR48090">
    <property type="entry name" value="UNDECAPRENYL-PHOSPHATE 4-DEOXY-4-FORMAMIDO-L-ARABINOSE TRANSFERASE-RELATED"/>
    <property type="match status" value="1"/>
</dbReference>
<dbReference type="CDD" id="cd04179">
    <property type="entry name" value="DPM_DPG-synthase_like"/>
    <property type="match status" value="1"/>
</dbReference>
<accession>A0A9D2S4X3</accession>
<protein>
    <submittedName>
        <fullName evidence="2">Glycosyltransferase family 2 protein</fullName>
    </submittedName>
</protein>